<evidence type="ECO:0008006" key="3">
    <source>
        <dbReference type="Google" id="ProtNLM"/>
    </source>
</evidence>
<name>A0A6I2UJC8_9FIRM</name>
<organism evidence="1 2">
    <name type="scientific">Anaerovibrio slackiae</name>
    <dbReference type="NCBI Taxonomy" id="2652309"/>
    <lineage>
        <taxon>Bacteria</taxon>
        <taxon>Bacillati</taxon>
        <taxon>Bacillota</taxon>
        <taxon>Negativicutes</taxon>
        <taxon>Selenomonadales</taxon>
        <taxon>Selenomonadaceae</taxon>
        <taxon>Anaerovibrio</taxon>
    </lineage>
</organism>
<proteinExistence type="predicted"/>
<dbReference type="AlphaFoldDB" id="A0A6I2UJC8"/>
<comment type="caution">
    <text evidence="1">The sequence shown here is derived from an EMBL/GenBank/DDBJ whole genome shotgun (WGS) entry which is preliminary data.</text>
</comment>
<keyword evidence="2" id="KW-1185">Reference proteome</keyword>
<dbReference type="EMBL" id="VUNR01000036">
    <property type="protein sequence ID" value="MSU09835.1"/>
    <property type="molecule type" value="Genomic_DNA"/>
</dbReference>
<accession>A0A6I2UJC8</accession>
<protein>
    <recommendedName>
        <fullName evidence="3">Transposase (putative) YhgA-like domain-containing protein</fullName>
    </recommendedName>
</protein>
<evidence type="ECO:0000313" key="2">
    <source>
        <dbReference type="Proteomes" id="UP000433181"/>
    </source>
</evidence>
<sequence length="285" mass="33209">MKLAVKDTVFRDLFSQKKYLLQMYQTLHPDDTTIKADDLDIVTLKSILMNGIYNDLGFMVRGSQLMVLVEAQSTWSPNIVIRSLMYLMETYQDYFRENKIKLYGSHKVDMPKPELYVIYTGDKGSHPDVLSLKDEFFSDTDCCIDVKVKIIYLQDSDDIISQYIGFCRVFNEQVALYGRTLTAAKEIIRICRDRNLLKEYLGEREKEVEEIMLTLFDQEYIWNLERDSIRSEALAEGRNEGIWETKTQTVLKMFRRNMPVEDIADISGCSVEEVKEILKNAAVLH</sequence>
<reference evidence="1 2" key="1">
    <citation type="submission" date="2019-08" db="EMBL/GenBank/DDBJ databases">
        <title>In-depth cultivation of the pig gut microbiome towards novel bacterial diversity and tailored functional studies.</title>
        <authorList>
            <person name="Wylensek D."/>
            <person name="Hitch T.C.A."/>
            <person name="Clavel T."/>
        </authorList>
    </citation>
    <scope>NUCLEOTIDE SEQUENCE [LARGE SCALE GENOMIC DNA]</scope>
    <source>
        <strain evidence="1 2">WCA-693-APC-5D-A</strain>
    </source>
</reference>
<gene>
    <name evidence="1" type="ORF">FYJ84_12720</name>
</gene>
<evidence type="ECO:0000313" key="1">
    <source>
        <dbReference type="EMBL" id="MSU09835.1"/>
    </source>
</evidence>
<dbReference type="Proteomes" id="UP000433181">
    <property type="component" value="Unassembled WGS sequence"/>
</dbReference>